<keyword evidence="6 12" id="KW-0479">Metal-binding</keyword>
<keyword evidence="4 12" id="KW-0963">Cytoplasm</keyword>
<evidence type="ECO:0000256" key="1">
    <source>
        <dbReference type="ARBA" id="ARBA00004496"/>
    </source>
</evidence>
<keyword evidence="8 12" id="KW-0862">Zinc</keyword>
<comment type="catalytic activity">
    <reaction evidence="12">
        <text>tRNA(Cys) + L-cysteine + ATP = L-cysteinyl-tRNA(Cys) + AMP + diphosphate</text>
        <dbReference type="Rhea" id="RHEA:17773"/>
        <dbReference type="Rhea" id="RHEA-COMP:9661"/>
        <dbReference type="Rhea" id="RHEA-COMP:9679"/>
        <dbReference type="ChEBI" id="CHEBI:30616"/>
        <dbReference type="ChEBI" id="CHEBI:33019"/>
        <dbReference type="ChEBI" id="CHEBI:35235"/>
        <dbReference type="ChEBI" id="CHEBI:78442"/>
        <dbReference type="ChEBI" id="CHEBI:78517"/>
        <dbReference type="ChEBI" id="CHEBI:456215"/>
        <dbReference type="EC" id="6.1.1.16"/>
    </reaction>
</comment>
<dbReference type="GO" id="GO:0005524">
    <property type="term" value="F:ATP binding"/>
    <property type="evidence" value="ECO:0007669"/>
    <property type="project" value="UniProtKB-UniRule"/>
</dbReference>
<feature type="binding site" evidence="12">
    <location>
        <position position="239"/>
    </location>
    <ligand>
        <name>Zn(2+)</name>
        <dbReference type="ChEBI" id="CHEBI:29105"/>
    </ligand>
</feature>
<dbReference type="OrthoDB" id="9815130at2"/>
<keyword evidence="5 12" id="KW-0436">Ligase</keyword>
<dbReference type="EC" id="6.1.1.16" evidence="12"/>
<dbReference type="AlphaFoldDB" id="A0A0P9CED0"/>
<comment type="similarity">
    <text evidence="2 12">Belongs to the class-I aminoacyl-tRNA synthetase family.</text>
</comment>
<evidence type="ECO:0000313" key="14">
    <source>
        <dbReference type="EMBL" id="SCY34787.1"/>
    </source>
</evidence>
<dbReference type="InterPro" id="IPR032678">
    <property type="entry name" value="tRNA-synt_1_cat_dom"/>
</dbReference>
<evidence type="ECO:0000256" key="7">
    <source>
        <dbReference type="ARBA" id="ARBA00022741"/>
    </source>
</evidence>
<accession>A0A0P9CED0</accession>
<feature type="binding site" evidence="12">
    <location>
        <position position="235"/>
    </location>
    <ligand>
        <name>Zn(2+)</name>
        <dbReference type="ChEBI" id="CHEBI:29105"/>
    </ligand>
</feature>
<dbReference type="InterPro" id="IPR014729">
    <property type="entry name" value="Rossmann-like_a/b/a_fold"/>
</dbReference>
<dbReference type="GO" id="GO:0005829">
    <property type="term" value="C:cytosol"/>
    <property type="evidence" value="ECO:0007669"/>
    <property type="project" value="TreeGrafter"/>
</dbReference>
<evidence type="ECO:0000256" key="9">
    <source>
        <dbReference type="ARBA" id="ARBA00022840"/>
    </source>
</evidence>
<feature type="binding site" evidence="12">
    <location>
        <position position="270"/>
    </location>
    <ligand>
        <name>ATP</name>
        <dbReference type="ChEBI" id="CHEBI:30616"/>
    </ligand>
</feature>
<comment type="caution">
    <text evidence="12">Lacks conserved residue(s) required for the propagation of feature annotation.</text>
</comment>
<feature type="short sequence motif" description="'KMSKS' region" evidence="12">
    <location>
        <begin position="267"/>
        <end position="271"/>
    </location>
</feature>
<keyword evidence="11 12" id="KW-0030">Aminoacyl-tRNA synthetase</keyword>
<evidence type="ECO:0000313" key="15">
    <source>
        <dbReference type="Proteomes" id="UP000183104"/>
    </source>
</evidence>
<dbReference type="Pfam" id="PF01406">
    <property type="entry name" value="tRNA-synt_1e"/>
    <property type="match status" value="1"/>
</dbReference>
<dbReference type="GO" id="GO:0008270">
    <property type="term" value="F:zinc ion binding"/>
    <property type="evidence" value="ECO:0007669"/>
    <property type="project" value="UniProtKB-UniRule"/>
</dbReference>
<protein>
    <recommendedName>
        <fullName evidence="12">Cysteine--tRNA ligase</fullName>
        <ecNumber evidence="12">6.1.1.16</ecNumber>
    </recommendedName>
    <alternativeName>
        <fullName evidence="12">Cysteinyl-tRNA synthetase</fullName>
        <shortName evidence="12">CysRS</shortName>
    </alternativeName>
</protein>
<dbReference type="InterPro" id="IPR015803">
    <property type="entry name" value="Cys-tRNA-ligase"/>
</dbReference>
<dbReference type="SUPFAM" id="SSF47323">
    <property type="entry name" value="Anticodon-binding domain of a subclass of class I aminoacyl-tRNA synthetases"/>
    <property type="match status" value="1"/>
</dbReference>
<dbReference type="PRINTS" id="PR00983">
    <property type="entry name" value="TRNASYNTHCYS"/>
</dbReference>
<dbReference type="InterPro" id="IPR024909">
    <property type="entry name" value="Cys-tRNA/MSH_ligase"/>
</dbReference>
<reference evidence="15" key="1">
    <citation type="submission" date="2016-10" db="EMBL/GenBank/DDBJ databases">
        <authorList>
            <person name="Varghese N."/>
        </authorList>
    </citation>
    <scope>NUCLEOTIDE SEQUENCE [LARGE SCALE GENOMIC DNA]</scope>
    <source>
        <strain evidence="15">HL 19</strain>
    </source>
</reference>
<comment type="cofactor">
    <cofactor evidence="12">
        <name>Zn(2+)</name>
        <dbReference type="ChEBI" id="CHEBI:29105"/>
    </cofactor>
    <text evidence="12">Binds 1 zinc ion per subunit.</text>
</comment>
<proteinExistence type="inferred from homology"/>
<organism evidence="14 15">
    <name type="scientific">Thiohalorhabdus denitrificans</name>
    <dbReference type="NCBI Taxonomy" id="381306"/>
    <lineage>
        <taxon>Bacteria</taxon>
        <taxon>Pseudomonadati</taxon>
        <taxon>Pseudomonadota</taxon>
        <taxon>Gammaproteobacteria</taxon>
        <taxon>Thiohalorhabdales</taxon>
        <taxon>Thiohalorhabdaceae</taxon>
        <taxon>Thiohalorhabdus</taxon>
    </lineage>
</organism>
<dbReference type="Pfam" id="PF09190">
    <property type="entry name" value="DALR_2"/>
    <property type="match status" value="1"/>
</dbReference>
<dbReference type="InterPro" id="IPR015273">
    <property type="entry name" value="Cys-tRNA-synt_Ia_DALR"/>
</dbReference>
<comment type="subcellular location">
    <subcellularLocation>
        <location evidence="1 12">Cytoplasm</location>
    </subcellularLocation>
</comment>
<feature type="binding site" evidence="12">
    <location>
        <position position="29"/>
    </location>
    <ligand>
        <name>Zn(2+)</name>
        <dbReference type="ChEBI" id="CHEBI:29105"/>
    </ligand>
</feature>
<keyword evidence="10 12" id="KW-0648">Protein biosynthesis</keyword>
<evidence type="ECO:0000256" key="8">
    <source>
        <dbReference type="ARBA" id="ARBA00022833"/>
    </source>
</evidence>
<dbReference type="FunFam" id="3.40.50.620:FF:000009">
    <property type="entry name" value="Cysteine--tRNA ligase"/>
    <property type="match status" value="1"/>
</dbReference>
<name>A0A0P9CED0_9GAMM</name>
<comment type="subunit">
    <text evidence="3 12">Monomer.</text>
</comment>
<gene>
    <name evidence="12" type="primary">cysS</name>
    <name evidence="14" type="ORF">SAMN05661077_1819</name>
</gene>
<feature type="binding site" evidence="12">
    <location>
        <position position="210"/>
    </location>
    <ligand>
        <name>Zn(2+)</name>
        <dbReference type="ChEBI" id="CHEBI:29105"/>
    </ligand>
</feature>
<dbReference type="GO" id="GO:0004817">
    <property type="term" value="F:cysteine-tRNA ligase activity"/>
    <property type="evidence" value="ECO:0007669"/>
    <property type="project" value="UniProtKB-UniRule"/>
</dbReference>
<dbReference type="SUPFAM" id="SSF52374">
    <property type="entry name" value="Nucleotidylyl transferase"/>
    <property type="match status" value="1"/>
</dbReference>
<evidence type="ECO:0000259" key="13">
    <source>
        <dbReference type="SMART" id="SM00840"/>
    </source>
</evidence>
<dbReference type="RefSeq" id="WP_054965513.1">
    <property type="nucleotide sequence ID" value="NZ_FMUN01000005.1"/>
</dbReference>
<dbReference type="HAMAP" id="MF_00041">
    <property type="entry name" value="Cys_tRNA_synth"/>
    <property type="match status" value="1"/>
</dbReference>
<dbReference type="Pfam" id="PF23493">
    <property type="entry name" value="CysS_C"/>
    <property type="match status" value="1"/>
</dbReference>
<evidence type="ECO:0000256" key="2">
    <source>
        <dbReference type="ARBA" id="ARBA00005594"/>
    </source>
</evidence>
<dbReference type="InterPro" id="IPR009080">
    <property type="entry name" value="tRNAsynth_Ia_anticodon-bd"/>
</dbReference>
<evidence type="ECO:0000256" key="12">
    <source>
        <dbReference type="HAMAP-Rule" id="MF_00041"/>
    </source>
</evidence>
<sequence length="468" mass="52992">MTLHVYNSLTRQKERFEPADPAHVRMYVCGMTVYDDCHMGHARVMVVFDVIVRYLRARGYGVEYVRNITDIDDKIIARAAENNESVEALTERVIARMHEDLDALGVVRPDAEPRATQSVEQMIEMIQGLIDRGYAYATDSGDVYYAVQKFANYGRLSGESIEDLRAGARVEAEPDKRDPLDFALWKAAKPGEPAWDAPWGKGRPGWHIECSAMSTNHLGCTLDIHGGGADLRFPHHENEIAQSEAALDCTFAKYWIHNGFVRVDDEKMAKSLGNFFTIREVMEQYDPEILRFFLMSSHYRSPLNYTEDNLRGATEGLERLYTALEDVEPVVYEDPDHVDEDLLPWVVRFRTAMDDDFNTPEALAALFELAREVNKRKEEDPDGARAAAGALKLLAGWLGLLQRDPKAFLQRDTGGFPAEEIEKLIEQRTEARKSKDFATADAIRDRLAANGIELEDRPDGTVWRRGSS</sequence>
<dbReference type="Proteomes" id="UP000183104">
    <property type="component" value="Unassembled WGS sequence"/>
</dbReference>
<evidence type="ECO:0000256" key="6">
    <source>
        <dbReference type="ARBA" id="ARBA00022723"/>
    </source>
</evidence>
<keyword evidence="7 12" id="KW-0547">Nucleotide-binding</keyword>
<dbReference type="NCBIfam" id="TIGR00435">
    <property type="entry name" value="cysS"/>
    <property type="match status" value="1"/>
</dbReference>
<dbReference type="Gene3D" id="1.20.120.1910">
    <property type="entry name" value="Cysteine-tRNA ligase, C-terminal anti-codon recognition domain"/>
    <property type="match status" value="1"/>
</dbReference>
<dbReference type="STRING" id="381306.AN478_05015"/>
<keyword evidence="9 12" id="KW-0067">ATP-binding</keyword>
<dbReference type="EMBL" id="FMUN01000005">
    <property type="protein sequence ID" value="SCY34787.1"/>
    <property type="molecule type" value="Genomic_DNA"/>
</dbReference>
<evidence type="ECO:0000256" key="4">
    <source>
        <dbReference type="ARBA" id="ARBA00022490"/>
    </source>
</evidence>
<dbReference type="CDD" id="cd07963">
    <property type="entry name" value="Anticodon_Ia_Cys"/>
    <property type="match status" value="1"/>
</dbReference>
<evidence type="ECO:0000256" key="5">
    <source>
        <dbReference type="ARBA" id="ARBA00022598"/>
    </source>
</evidence>
<evidence type="ECO:0000256" key="10">
    <source>
        <dbReference type="ARBA" id="ARBA00022917"/>
    </source>
</evidence>
<dbReference type="Gene3D" id="3.40.50.620">
    <property type="entry name" value="HUPs"/>
    <property type="match status" value="1"/>
</dbReference>
<evidence type="ECO:0000256" key="11">
    <source>
        <dbReference type="ARBA" id="ARBA00023146"/>
    </source>
</evidence>
<dbReference type="PANTHER" id="PTHR10890">
    <property type="entry name" value="CYSTEINYL-TRNA SYNTHETASE"/>
    <property type="match status" value="1"/>
</dbReference>
<dbReference type="PANTHER" id="PTHR10890:SF3">
    <property type="entry name" value="CYSTEINE--TRNA LIGASE, CYTOPLASMIC"/>
    <property type="match status" value="1"/>
</dbReference>
<evidence type="ECO:0000256" key="3">
    <source>
        <dbReference type="ARBA" id="ARBA00011245"/>
    </source>
</evidence>
<dbReference type="SMART" id="SM00840">
    <property type="entry name" value="DALR_2"/>
    <property type="match status" value="1"/>
</dbReference>
<dbReference type="PATRIC" id="fig|381306.5.peg.1502"/>
<dbReference type="InterPro" id="IPR056411">
    <property type="entry name" value="CysS_C"/>
</dbReference>
<keyword evidence="15" id="KW-1185">Reference proteome</keyword>
<dbReference type="CDD" id="cd00672">
    <property type="entry name" value="CysRS_core"/>
    <property type="match status" value="1"/>
</dbReference>
<dbReference type="GO" id="GO:0006423">
    <property type="term" value="P:cysteinyl-tRNA aminoacylation"/>
    <property type="evidence" value="ECO:0007669"/>
    <property type="project" value="UniProtKB-UniRule"/>
</dbReference>
<feature type="domain" description="Cysteinyl-tRNA synthetase class Ia DALR" evidence="13">
    <location>
        <begin position="348"/>
        <end position="409"/>
    </location>
</feature>